<dbReference type="RefSeq" id="WP_188016896.1">
    <property type="nucleotide sequence ID" value="NZ_CALSBS010000002.1"/>
</dbReference>
<dbReference type="Proteomes" id="UP001152651">
    <property type="component" value="Unassembled WGS sequence"/>
</dbReference>
<reference evidence="1" key="1">
    <citation type="submission" date="2022-05" db="EMBL/GenBank/DDBJ databases">
        <authorList>
            <person name="Blom J."/>
        </authorList>
    </citation>
    <scope>NUCLEOTIDE SEQUENCE</scope>
    <source>
        <strain evidence="1">Type strain: CPO20170097</strain>
    </source>
</reference>
<proteinExistence type="predicted"/>
<evidence type="ECO:0000313" key="1">
    <source>
        <dbReference type="EMBL" id="CAH6636087.1"/>
    </source>
</evidence>
<comment type="caution">
    <text evidence="1">The sequence shown here is derived from an EMBL/GenBank/DDBJ whole genome shotgun (WGS) entry which is preliminary data.</text>
</comment>
<accession>A0ABN8T718</accession>
<evidence type="ECO:0000313" key="2">
    <source>
        <dbReference type="Proteomes" id="UP001152651"/>
    </source>
</evidence>
<dbReference type="EMBL" id="CALSBS010000002">
    <property type="protein sequence ID" value="CAH6636087.1"/>
    <property type="molecule type" value="Genomic_DNA"/>
</dbReference>
<protein>
    <submittedName>
        <fullName evidence="1">Uncharacterized protein</fullName>
    </submittedName>
</protein>
<sequence>MCTNYIVIVAAAVTSFILEMDIDVHSIVEWLDPWLDALREWSRYNILFMLKG</sequence>
<keyword evidence="2" id="KW-1185">Reference proteome</keyword>
<organism evidence="1 2">
    <name type="scientific">Pseudocitrobacter vendiensis</name>
    <dbReference type="NCBI Taxonomy" id="2488306"/>
    <lineage>
        <taxon>Bacteria</taxon>
        <taxon>Pseudomonadati</taxon>
        <taxon>Pseudomonadota</taxon>
        <taxon>Gammaproteobacteria</taxon>
        <taxon>Enterobacterales</taxon>
        <taxon>Enterobacteriaceae</taxon>
        <taxon>Pseudocitrobacter</taxon>
    </lineage>
</organism>
<gene>
    <name evidence="1" type="ORF">FBBNIHIM_04570</name>
</gene>
<name>A0ABN8T718_9ENTR</name>